<organism evidence="1 2">
    <name type="scientific">Sphaerobolus stellatus (strain SS14)</name>
    <dbReference type="NCBI Taxonomy" id="990650"/>
    <lineage>
        <taxon>Eukaryota</taxon>
        <taxon>Fungi</taxon>
        <taxon>Dikarya</taxon>
        <taxon>Basidiomycota</taxon>
        <taxon>Agaricomycotina</taxon>
        <taxon>Agaricomycetes</taxon>
        <taxon>Phallomycetidae</taxon>
        <taxon>Geastrales</taxon>
        <taxon>Sphaerobolaceae</taxon>
        <taxon>Sphaerobolus</taxon>
    </lineage>
</organism>
<reference evidence="1 2" key="1">
    <citation type="submission" date="2014-06" db="EMBL/GenBank/DDBJ databases">
        <title>Evolutionary Origins and Diversification of the Mycorrhizal Mutualists.</title>
        <authorList>
            <consortium name="DOE Joint Genome Institute"/>
            <consortium name="Mycorrhizal Genomics Consortium"/>
            <person name="Kohler A."/>
            <person name="Kuo A."/>
            <person name="Nagy L.G."/>
            <person name="Floudas D."/>
            <person name="Copeland A."/>
            <person name="Barry K.W."/>
            <person name="Cichocki N."/>
            <person name="Veneault-Fourrey C."/>
            <person name="LaButti K."/>
            <person name="Lindquist E.A."/>
            <person name="Lipzen A."/>
            <person name="Lundell T."/>
            <person name="Morin E."/>
            <person name="Murat C."/>
            <person name="Riley R."/>
            <person name="Ohm R."/>
            <person name="Sun H."/>
            <person name="Tunlid A."/>
            <person name="Henrissat B."/>
            <person name="Grigoriev I.V."/>
            <person name="Hibbett D.S."/>
            <person name="Martin F."/>
        </authorList>
    </citation>
    <scope>NUCLEOTIDE SEQUENCE [LARGE SCALE GENOMIC DNA]</scope>
    <source>
        <strain evidence="1 2">SS14</strain>
    </source>
</reference>
<name>A0A0C9THZ4_SPHS4</name>
<dbReference type="Proteomes" id="UP000054279">
    <property type="component" value="Unassembled WGS sequence"/>
</dbReference>
<evidence type="ECO:0000313" key="1">
    <source>
        <dbReference type="EMBL" id="KIJ29133.1"/>
    </source>
</evidence>
<evidence type="ECO:0000313" key="2">
    <source>
        <dbReference type="Proteomes" id="UP000054279"/>
    </source>
</evidence>
<accession>A0A0C9THZ4</accession>
<dbReference type="EMBL" id="KN837290">
    <property type="protein sequence ID" value="KIJ29133.1"/>
    <property type="molecule type" value="Genomic_DNA"/>
</dbReference>
<proteinExistence type="predicted"/>
<protein>
    <submittedName>
        <fullName evidence="1">Unplaced genomic scaffold SPHSTscaffold_215, whole genome shotgun sequence</fullName>
    </submittedName>
</protein>
<dbReference type="OrthoDB" id="3204157at2759"/>
<keyword evidence="2" id="KW-1185">Reference proteome</keyword>
<gene>
    <name evidence="1" type="ORF">M422DRAFT_269563</name>
</gene>
<dbReference type="AlphaFoldDB" id="A0A0C9THZ4"/>
<sequence length="188" mass="21974">MVLLCNNTLFRVYIGILSAQSEIFWDMFSLTLHQPPEIEKYDDCPLVWLTDDPEELTHFLKALVFPDYIPDPDDGQPMSCTAALAILRLATRYIVKFLRKRMLSRFHRIIPTKFEDIETKFTAKKFSEVFSEGIKCLNYRLVNVFRECQVPVLLQILMYHFSTRSKLVQLFSSDCIPPQDLSMLVIAR</sequence>
<dbReference type="HOGENOM" id="CLU_033082_6_1_1"/>